<dbReference type="GO" id="GO:0015159">
    <property type="term" value="F:polysaccharide transmembrane transporter activity"/>
    <property type="evidence" value="ECO:0007669"/>
    <property type="project" value="InterPro"/>
</dbReference>
<keyword evidence="5" id="KW-1185">Reference proteome</keyword>
<dbReference type="PANTHER" id="PTHR33619:SF3">
    <property type="entry name" value="POLYSACCHARIDE EXPORT PROTEIN GFCE-RELATED"/>
    <property type="match status" value="1"/>
</dbReference>
<sequence>MKKMITRFIASSLIGLQLGASFLAAPAMAADRFSSSFYASPSTRYSNTEQASPLPAYGAQIDTYFTDSMGNILMYVNVVGEVYKPGQQIVRQDADLSTLLSIVGGPKDDANLEKVRLLRYKPDENGKQTYEIDLENYFETGDRSQFVELKPSDTLVIPEDKGLDSNLAFRIIGLALSVATLAVAAGR</sequence>
<keyword evidence="2" id="KW-0732">Signal</keyword>
<dbReference type="Gene3D" id="3.10.560.10">
    <property type="entry name" value="Outer membrane lipoprotein wza domain like"/>
    <property type="match status" value="1"/>
</dbReference>
<proteinExistence type="predicted"/>
<accession>A0A5C4S1M9</accession>
<feature type="transmembrane region" description="Helical" evidence="1">
    <location>
        <begin position="167"/>
        <end position="186"/>
    </location>
</feature>
<evidence type="ECO:0000313" key="5">
    <source>
        <dbReference type="Proteomes" id="UP000309544"/>
    </source>
</evidence>
<dbReference type="InterPro" id="IPR049712">
    <property type="entry name" value="Poly_export"/>
</dbReference>
<dbReference type="RefSeq" id="WP_139626344.1">
    <property type="nucleotide sequence ID" value="NZ_VDCI01000002.1"/>
</dbReference>
<gene>
    <name evidence="4" type="ORF">FGF68_04235</name>
</gene>
<evidence type="ECO:0000259" key="3">
    <source>
        <dbReference type="Pfam" id="PF22461"/>
    </source>
</evidence>
<organism evidence="4 5">
    <name type="scientific">Prosthecochloris vibrioformis</name>
    <name type="common">Chlorobium vibrioforme</name>
    <dbReference type="NCBI Taxonomy" id="1098"/>
    <lineage>
        <taxon>Bacteria</taxon>
        <taxon>Pseudomonadati</taxon>
        <taxon>Chlorobiota</taxon>
        <taxon>Chlorobiia</taxon>
        <taxon>Chlorobiales</taxon>
        <taxon>Chlorobiaceae</taxon>
        <taxon>Prosthecochloris</taxon>
    </lineage>
</organism>
<evidence type="ECO:0000256" key="1">
    <source>
        <dbReference type="SAM" id="Phobius"/>
    </source>
</evidence>
<dbReference type="Pfam" id="PF22461">
    <property type="entry name" value="SLBB_2"/>
    <property type="match status" value="1"/>
</dbReference>
<dbReference type="EMBL" id="VDCI01000002">
    <property type="protein sequence ID" value="TNJ37423.1"/>
    <property type="molecule type" value="Genomic_DNA"/>
</dbReference>
<feature type="domain" description="SLBB" evidence="3">
    <location>
        <begin position="76"/>
        <end position="156"/>
    </location>
</feature>
<feature type="signal peptide" evidence="2">
    <location>
        <begin position="1"/>
        <end position="29"/>
    </location>
</feature>
<keyword evidence="1" id="KW-0472">Membrane</keyword>
<dbReference type="Proteomes" id="UP000309544">
    <property type="component" value="Unassembled WGS sequence"/>
</dbReference>
<feature type="chain" id="PRO_5023017039" description="SLBB domain-containing protein" evidence="2">
    <location>
        <begin position="30"/>
        <end position="187"/>
    </location>
</feature>
<dbReference type="PANTHER" id="PTHR33619">
    <property type="entry name" value="POLYSACCHARIDE EXPORT PROTEIN GFCE-RELATED"/>
    <property type="match status" value="1"/>
</dbReference>
<evidence type="ECO:0000256" key="2">
    <source>
        <dbReference type="SAM" id="SignalP"/>
    </source>
</evidence>
<name>A0A5C4S1M9_PROVB</name>
<comment type="caution">
    <text evidence="4">The sequence shown here is derived from an EMBL/GenBank/DDBJ whole genome shotgun (WGS) entry which is preliminary data.</text>
</comment>
<protein>
    <recommendedName>
        <fullName evidence="3">SLBB domain-containing protein</fullName>
    </recommendedName>
</protein>
<reference evidence="4 5" key="1">
    <citation type="submission" date="2019-05" db="EMBL/GenBank/DDBJ databases">
        <title>Draft Whole-Genome sequence of the green sulfur bacterium Prosthecochloris vibrioformis DSM 260.</title>
        <authorList>
            <person name="Meyer T.E."/>
            <person name="Kyndt J.A."/>
        </authorList>
    </citation>
    <scope>NUCLEOTIDE SEQUENCE [LARGE SCALE GENOMIC DNA]</scope>
    <source>
        <strain evidence="4 5">DSM 260</strain>
    </source>
</reference>
<evidence type="ECO:0000313" key="4">
    <source>
        <dbReference type="EMBL" id="TNJ37423.1"/>
    </source>
</evidence>
<keyword evidence="1" id="KW-0812">Transmembrane</keyword>
<dbReference type="AlphaFoldDB" id="A0A5C4S1M9"/>
<dbReference type="InterPro" id="IPR054765">
    <property type="entry name" value="SLBB_dom"/>
</dbReference>
<keyword evidence="1" id="KW-1133">Transmembrane helix</keyword>